<evidence type="ECO:0000256" key="12">
    <source>
        <dbReference type="ARBA" id="ARBA00023125"/>
    </source>
</evidence>
<evidence type="ECO:0000256" key="14">
    <source>
        <dbReference type="ARBA" id="ARBA00038000"/>
    </source>
</evidence>
<keyword evidence="12" id="KW-0238">DNA-binding</keyword>
<dbReference type="GO" id="GO:0003677">
    <property type="term" value="F:DNA binding"/>
    <property type="evidence" value="ECO:0007669"/>
    <property type="project" value="UniProtKB-KW"/>
</dbReference>
<dbReference type="SUPFAM" id="SSF52540">
    <property type="entry name" value="P-loop containing nucleoside triphosphate hydrolases"/>
    <property type="match status" value="2"/>
</dbReference>
<dbReference type="GO" id="GO:0016887">
    <property type="term" value="F:ATP hydrolysis activity"/>
    <property type="evidence" value="ECO:0007669"/>
    <property type="project" value="InterPro"/>
</dbReference>
<evidence type="ECO:0000256" key="3">
    <source>
        <dbReference type="ARBA" id="ARBA00022723"/>
    </source>
</evidence>
<dbReference type="GO" id="GO:0004518">
    <property type="term" value="F:nuclease activity"/>
    <property type="evidence" value="ECO:0007669"/>
    <property type="project" value="UniProtKB-KW"/>
</dbReference>
<evidence type="ECO:0000256" key="13">
    <source>
        <dbReference type="ARBA" id="ARBA00023204"/>
    </source>
</evidence>
<dbReference type="Gene3D" id="1.10.8.280">
    <property type="entry name" value="ABC transporter ATPase domain-like"/>
    <property type="match status" value="1"/>
</dbReference>
<dbReference type="InterPro" id="IPR003593">
    <property type="entry name" value="AAA+_ATPase"/>
</dbReference>
<keyword evidence="3" id="KW-0479">Metal-binding</keyword>
<dbReference type="RefSeq" id="WP_197011316.1">
    <property type="nucleotide sequence ID" value="NZ_BAABES010000005.1"/>
</dbReference>
<gene>
    <name evidence="19" type="ORF">IW256_002733</name>
</gene>
<dbReference type="Gene3D" id="1.20.1580.10">
    <property type="entry name" value="ABC transporter ATPase like domain"/>
    <property type="match status" value="2"/>
</dbReference>
<reference evidence="19" key="1">
    <citation type="submission" date="2020-11" db="EMBL/GenBank/DDBJ databases">
        <title>Sequencing the genomes of 1000 actinobacteria strains.</title>
        <authorList>
            <person name="Klenk H.-P."/>
        </authorList>
    </citation>
    <scope>NUCLEOTIDE SEQUENCE</scope>
    <source>
        <strain evidence="19">DSM 43175</strain>
    </source>
</reference>
<evidence type="ECO:0000313" key="19">
    <source>
        <dbReference type="EMBL" id="MBG6088620.1"/>
    </source>
</evidence>
<evidence type="ECO:0000256" key="5">
    <source>
        <dbReference type="ARBA" id="ARBA00022741"/>
    </source>
</evidence>
<evidence type="ECO:0000256" key="4">
    <source>
        <dbReference type="ARBA" id="ARBA00022737"/>
    </source>
</evidence>
<evidence type="ECO:0000256" key="8">
    <source>
        <dbReference type="ARBA" id="ARBA00022771"/>
    </source>
</evidence>
<evidence type="ECO:0000256" key="11">
    <source>
        <dbReference type="ARBA" id="ARBA00022881"/>
    </source>
</evidence>
<evidence type="ECO:0000313" key="20">
    <source>
        <dbReference type="Proteomes" id="UP000614047"/>
    </source>
</evidence>
<organism evidence="19 20">
    <name type="scientific">Actinomadura viridis</name>
    <dbReference type="NCBI Taxonomy" id="58110"/>
    <lineage>
        <taxon>Bacteria</taxon>
        <taxon>Bacillati</taxon>
        <taxon>Actinomycetota</taxon>
        <taxon>Actinomycetes</taxon>
        <taxon>Streptosporangiales</taxon>
        <taxon>Thermomonosporaceae</taxon>
        <taxon>Actinomadura</taxon>
    </lineage>
</organism>
<sequence length="854" mass="90847">MRDAPIDLNGTQIGGAGADRDAASTARETIDVVGARTNNLRDVSVSIPKGRLVAFTGVSGSGKTSLAIDTLHNEAQLRYLEGLSPFVRQYITQRNRPKVDRILGLGATLAVDQRRLNRNPRSTVATITGIDGHLGLLYSRLPGIGADPAAETGDGHLTTAHFDRHTPEGSCADCHGVGGRWQAAEDLVITHPELPLFKGASPWFAKWRSGEHAFVPALAEKRGVDLDLPWRSLPEDFRHCVLYGTGDEKVEATVDIPNKKETARMTYTSVQPLRGALAEVERVFVNAQTSSAKQRYLPYMRKRSCGTCGGSGYDQVARSVRLGGMTYPDLLGVEVREVRGWARSVADGLDARQREVGEPLLQDLDRRLGILDRLGLAHLQLSRSAATLSGGESQRTRLAAQLSTELSGIIFVLDEPGTGLHPADKAHLLDIALELREAGNTVLLVEHDPELIARADWVIDMGPGAGRLGGEVLVSGPPAAAAAHPESLTGRHLAGAGPRLRRTRRPPGDGTRWVELHDLRAHNVTAPLVRFPAGRLTCLTGVSGSGKSSLLSALGEGAEAALNGTVTGTVGEVTGLEEFGWVAVVDQEPLGRTPRSNPATYSKAFDIVRKLFAGTGPARGRGLDASWFSFNTAGGGRCETCTGYGRKLVDMHFLPDVWVVCDACEGRRYKPEALEIEYQGLAIDQVLDLTVAEAVERFPAPRQLAETLVALNRVGLGYLQLGQSATELSGGEAQRLKLASAIQRGAGSRKAGLVVLDEPVSGLHPSDVQRVVDALDVLLDSGNTVVVAEHDIPVAASADWLIDLGPGAGPDGGAVVAEGTPDTVAAADTPTAGFLRRYAAGLPLLDGRREGARR</sequence>
<keyword evidence="2" id="KW-0963">Cytoplasm</keyword>
<dbReference type="GO" id="GO:0008270">
    <property type="term" value="F:zinc ion binding"/>
    <property type="evidence" value="ECO:0007669"/>
    <property type="project" value="UniProtKB-KW"/>
</dbReference>
<dbReference type="GO" id="GO:0006281">
    <property type="term" value="P:DNA repair"/>
    <property type="evidence" value="ECO:0007669"/>
    <property type="project" value="UniProtKB-KW"/>
</dbReference>
<evidence type="ECO:0000256" key="17">
    <source>
        <dbReference type="SAM" id="MobiDB-lite"/>
    </source>
</evidence>
<keyword evidence="13" id="KW-0234">DNA repair</keyword>
<comment type="caution">
    <text evidence="19">The sequence shown here is derived from an EMBL/GenBank/DDBJ whole genome shotgun (WGS) entry which is preliminary data.</text>
</comment>
<evidence type="ECO:0000256" key="6">
    <source>
        <dbReference type="ARBA" id="ARBA00022763"/>
    </source>
</evidence>
<dbReference type="PANTHER" id="PTHR43152">
    <property type="entry name" value="UVRABC SYSTEM PROTEIN A"/>
    <property type="match status" value="1"/>
</dbReference>
<comment type="similarity">
    <text evidence="14">Belongs to the ABC transporter superfamily. UvrA family.</text>
</comment>
<feature type="domain" description="ABC transporter" evidence="18">
    <location>
        <begin position="25"/>
        <end position="488"/>
    </location>
</feature>
<dbReference type="Pfam" id="PF17755">
    <property type="entry name" value="UvrA_DNA-bind"/>
    <property type="match status" value="1"/>
</dbReference>
<keyword evidence="6" id="KW-0227">DNA damage</keyword>
<evidence type="ECO:0000256" key="16">
    <source>
        <dbReference type="ARBA" id="ARBA00042156"/>
    </source>
</evidence>
<dbReference type="SMART" id="SM00382">
    <property type="entry name" value="AAA"/>
    <property type="match status" value="2"/>
</dbReference>
<dbReference type="GO" id="GO:0005524">
    <property type="term" value="F:ATP binding"/>
    <property type="evidence" value="ECO:0007669"/>
    <property type="project" value="UniProtKB-KW"/>
</dbReference>
<dbReference type="InterPro" id="IPR027417">
    <property type="entry name" value="P-loop_NTPase"/>
</dbReference>
<keyword evidence="10" id="KW-0067">ATP-binding</keyword>
<keyword evidence="20" id="KW-1185">Reference proteome</keyword>
<evidence type="ECO:0000259" key="18">
    <source>
        <dbReference type="PROSITE" id="PS50893"/>
    </source>
</evidence>
<evidence type="ECO:0000256" key="10">
    <source>
        <dbReference type="ARBA" id="ARBA00022840"/>
    </source>
</evidence>
<proteinExistence type="inferred from homology"/>
<evidence type="ECO:0000256" key="7">
    <source>
        <dbReference type="ARBA" id="ARBA00022769"/>
    </source>
</evidence>
<dbReference type="InterPro" id="IPR017871">
    <property type="entry name" value="ABC_transporter-like_CS"/>
</dbReference>
<keyword evidence="11" id="KW-0267">Excision nuclease</keyword>
<evidence type="ECO:0000256" key="2">
    <source>
        <dbReference type="ARBA" id="ARBA00022490"/>
    </source>
</evidence>
<dbReference type="EMBL" id="JADOUA010000001">
    <property type="protein sequence ID" value="MBG6088620.1"/>
    <property type="molecule type" value="Genomic_DNA"/>
</dbReference>
<protein>
    <recommendedName>
        <fullName evidence="15">UvrABC system protein A</fullName>
    </recommendedName>
    <alternativeName>
        <fullName evidence="16">Excinuclease ABC subunit A</fullName>
    </alternativeName>
</protein>
<dbReference type="AlphaFoldDB" id="A0A931DKC2"/>
<keyword evidence="5" id="KW-0547">Nucleotide-binding</keyword>
<dbReference type="Gene3D" id="3.40.50.300">
    <property type="entry name" value="P-loop containing nucleotide triphosphate hydrolases"/>
    <property type="match status" value="2"/>
</dbReference>
<name>A0A931DKC2_9ACTN</name>
<accession>A0A931DKC2</accession>
<evidence type="ECO:0000256" key="15">
    <source>
        <dbReference type="ARBA" id="ARBA00039316"/>
    </source>
</evidence>
<keyword evidence="9" id="KW-0862">Zinc</keyword>
<dbReference type="InterPro" id="IPR041552">
    <property type="entry name" value="UvrA_DNA-bd"/>
</dbReference>
<dbReference type="PANTHER" id="PTHR43152:SF1">
    <property type="entry name" value="UVRA PROTEIN"/>
    <property type="match status" value="1"/>
</dbReference>
<evidence type="ECO:0000256" key="9">
    <source>
        <dbReference type="ARBA" id="ARBA00022833"/>
    </source>
</evidence>
<keyword evidence="8" id="KW-0863">Zinc-finger</keyword>
<evidence type="ECO:0000256" key="1">
    <source>
        <dbReference type="ARBA" id="ARBA00004496"/>
    </source>
</evidence>
<keyword evidence="4" id="KW-0677">Repeat</keyword>
<comment type="subcellular location">
    <subcellularLocation>
        <location evidence="1">Cytoplasm</location>
    </subcellularLocation>
</comment>
<dbReference type="InterPro" id="IPR003439">
    <property type="entry name" value="ABC_transporter-like_ATP-bd"/>
</dbReference>
<dbReference type="PROSITE" id="PS50893">
    <property type="entry name" value="ABC_TRANSPORTER_2"/>
    <property type="match status" value="1"/>
</dbReference>
<dbReference type="PROSITE" id="PS00211">
    <property type="entry name" value="ABC_TRANSPORTER_1"/>
    <property type="match status" value="1"/>
</dbReference>
<keyword evidence="7" id="KW-0228">DNA excision</keyword>
<dbReference type="Proteomes" id="UP000614047">
    <property type="component" value="Unassembled WGS sequence"/>
</dbReference>
<feature type="region of interest" description="Disordered" evidence="17">
    <location>
        <begin position="1"/>
        <end position="21"/>
    </location>
</feature>
<dbReference type="GO" id="GO:0005737">
    <property type="term" value="C:cytoplasm"/>
    <property type="evidence" value="ECO:0007669"/>
    <property type="project" value="UniProtKB-SubCell"/>
</dbReference>